<dbReference type="RefSeq" id="WP_101646052.1">
    <property type="nucleotide sequence ID" value="NZ_PGVE01000012.1"/>
</dbReference>
<evidence type="ECO:0000256" key="3">
    <source>
        <dbReference type="ARBA" id="ARBA00008663"/>
    </source>
</evidence>
<keyword evidence="9 14" id="KW-0418">Kinase</keyword>
<dbReference type="GO" id="GO:0030955">
    <property type="term" value="F:potassium ion binding"/>
    <property type="evidence" value="ECO:0007669"/>
    <property type="project" value="InterPro"/>
</dbReference>
<comment type="catalytic activity">
    <reaction evidence="14">
        <text>pyruvate + ATP = phosphoenolpyruvate + ADP + H(+)</text>
        <dbReference type="Rhea" id="RHEA:18157"/>
        <dbReference type="ChEBI" id="CHEBI:15361"/>
        <dbReference type="ChEBI" id="CHEBI:15378"/>
        <dbReference type="ChEBI" id="CHEBI:30616"/>
        <dbReference type="ChEBI" id="CHEBI:58702"/>
        <dbReference type="ChEBI" id="CHEBI:456216"/>
        <dbReference type="EC" id="2.7.1.40"/>
    </reaction>
</comment>
<dbReference type="InterPro" id="IPR015813">
    <property type="entry name" value="Pyrv/PenolPyrv_kinase-like_dom"/>
</dbReference>
<dbReference type="AlphaFoldDB" id="A0A2N5HVB5"/>
<dbReference type="InterPro" id="IPR015793">
    <property type="entry name" value="Pyrv_Knase_brl"/>
</dbReference>
<sequence length="501" mass="56084">MANFPINQHEFPQRIQSIYNQIIQASNHLLEHHDLQEDALMCRDNLLAYLALREQNFLGIQQQLQDRGLANLKQSHTHILYTLEKILSHLNATPLSQDTLMVPTPAISKEILSNRTGDLFGHEHTNQTALMVTIDSKILSNSTQMEELLLNGMNVARINCAHDDEELWQQLIDFLKETEEKLKLEGKYPQKKTCKIYMDLAGPKVRIGTLPAEPIMVIKGDSLRLYLNPDMPGHSLMDDIPAGVPVTLEKAFRNVRLGDSIFIEDGKIHGVVTDITYEYIEIEILSPAAKQLRIKEGKGLNLPDSLLSLNLPALTEKDLADLPFITKNADIVGISFVHSPLDLKKLRTELEILNRPDIGVVAKIETKDAVHNLARILLEGFHFKRFGIMLARGDLAVEVGPENLSFVQDEILTICAAAYTPVIWATGVLEKLTKKGIPSRAELTDAVYGTRANCIMLNKGGYLVDALKMLSKLINVSEAETLPQKKQRPLTSQYGIFDTPI</sequence>
<evidence type="ECO:0000256" key="1">
    <source>
        <dbReference type="ARBA" id="ARBA00001958"/>
    </source>
</evidence>
<evidence type="ECO:0000313" key="16">
    <source>
        <dbReference type="EMBL" id="PLS09468.1"/>
    </source>
</evidence>
<keyword evidence="17" id="KW-1185">Reference proteome</keyword>
<evidence type="ECO:0000256" key="6">
    <source>
        <dbReference type="ARBA" id="ARBA00022679"/>
    </source>
</evidence>
<keyword evidence="12 14" id="KW-0324">Glycolysis</keyword>
<keyword evidence="10" id="KW-0067">ATP-binding</keyword>
<dbReference type="OrthoDB" id="9812123at2"/>
<evidence type="ECO:0000256" key="5">
    <source>
        <dbReference type="ARBA" id="ARBA00018587"/>
    </source>
</evidence>
<dbReference type="GO" id="GO:0005524">
    <property type="term" value="F:ATP binding"/>
    <property type="evidence" value="ECO:0007669"/>
    <property type="project" value="UniProtKB-KW"/>
</dbReference>
<dbReference type="SUPFAM" id="SSF51621">
    <property type="entry name" value="Phosphoenolpyruvate/pyruvate domain"/>
    <property type="match status" value="1"/>
</dbReference>
<proteinExistence type="inferred from homology"/>
<evidence type="ECO:0000256" key="10">
    <source>
        <dbReference type="ARBA" id="ARBA00022840"/>
    </source>
</evidence>
<protein>
    <recommendedName>
        <fullName evidence="5 14">Pyruvate kinase</fullName>
        <ecNumber evidence="4 14">2.7.1.40</ecNumber>
    </recommendedName>
</protein>
<dbReference type="InterPro" id="IPR040442">
    <property type="entry name" value="Pyrv_kinase-like_dom_sf"/>
</dbReference>
<dbReference type="SUPFAM" id="SSF50800">
    <property type="entry name" value="PK beta-barrel domain-like"/>
    <property type="match status" value="1"/>
</dbReference>
<dbReference type="InterPro" id="IPR001697">
    <property type="entry name" value="Pyr_Knase"/>
</dbReference>
<name>A0A2N5HVB5_9BACI</name>
<comment type="cofactor">
    <cofactor evidence="1">
        <name>K(+)</name>
        <dbReference type="ChEBI" id="CHEBI:29103"/>
    </cofactor>
</comment>
<dbReference type="EC" id="2.7.1.40" evidence="4 14"/>
<evidence type="ECO:0000256" key="12">
    <source>
        <dbReference type="ARBA" id="ARBA00023152"/>
    </source>
</evidence>
<keyword evidence="13" id="KW-0670">Pyruvate</keyword>
<evidence type="ECO:0000256" key="7">
    <source>
        <dbReference type="ARBA" id="ARBA00022723"/>
    </source>
</evidence>
<organism evidence="16 17">
    <name type="scientific">Neobacillus cucumis</name>
    <dbReference type="NCBI Taxonomy" id="1740721"/>
    <lineage>
        <taxon>Bacteria</taxon>
        <taxon>Bacillati</taxon>
        <taxon>Bacillota</taxon>
        <taxon>Bacilli</taxon>
        <taxon>Bacillales</taxon>
        <taxon>Bacillaceae</taxon>
        <taxon>Neobacillus</taxon>
    </lineage>
</organism>
<dbReference type="GO" id="GO:0004743">
    <property type="term" value="F:pyruvate kinase activity"/>
    <property type="evidence" value="ECO:0007669"/>
    <property type="project" value="UniProtKB-EC"/>
</dbReference>
<comment type="similarity">
    <text evidence="3 14">Belongs to the pyruvate kinase family.</text>
</comment>
<reference evidence="16 17" key="1">
    <citation type="submission" date="2017-11" db="EMBL/GenBank/DDBJ databases">
        <title>Comparitive Functional Genomics of Dry Heat Resistant strains isolated from the Viking Spacecraft.</title>
        <authorList>
            <person name="Seuylemezian A."/>
            <person name="Cooper K."/>
            <person name="Vaishampayan P."/>
        </authorList>
    </citation>
    <scope>NUCLEOTIDE SEQUENCE [LARGE SCALE GENOMIC DNA]</scope>
    <source>
        <strain evidence="16 17">V32-6</strain>
    </source>
</reference>
<evidence type="ECO:0000256" key="8">
    <source>
        <dbReference type="ARBA" id="ARBA00022741"/>
    </source>
</evidence>
<dbReference type="InterPro" id="IPR018209">
    <property type="entry name" value="Pyrv_Knase_AS"/>
</dbReference>
<evidence type="ECO:0000256" key="4">
    <source>
        <dbReference type="ARBA" id="ARBA00012142"/>
    </source>
</evidence>
<keyword evidence="7" id="KW-0479">Metal-binding</keyword>
<evidence type="ECO:0000256" key="14">
    <source>
        <dbReference type="RuleBase" id="RU000504"/>
    </source>
</evidence>
<keyword evidence="11 14" id="KW-0460">Magnesium</keyword>
<dbReference type="PRINTS" id="PR01050">
    <property type="entry name" value="PYRUVTKNASE"/>
</dbReference>
<dbReference type="PANTHER" id="PTHR11817">
    <property type="entry name" value="PYRUVATE KINASE"/>
    <property type="match status" value="1"/>
</dbReference>
<dbReference type="Proteomes" id="UP000234950">
    <property type="component" value="Unassembled WGS sequence"/>
</dbReference>
<evidence type="ECO:0000259" key="15">
    <source>
        <dbReference type="Pfam" id="PF00224"/>
    </source>
</evidence>
<evidence type="ECO:0000313" key="17">
    <source>
        <dbReference type="Proteomes" id="UP000234950"/>
    </source>
</evidence>
<keyword evidence="8" id="KW-0547">Nucleotide-binding</keyword>
<accession>A0A2N5HVB5</accession>
<evidence type="ECO:0000256" key="9">
    <source>
        <dbReference type="ARBA" id="ARBA00022777"/>
    </source>
</evidence>
<dbReference type="UniPathway" id="UPA00109">
    <property type="reaction ID" value="UER00188"/>
</dbReference>
<dbReference type="EMBL" id="PGVE01000012">
    <property type="protein sequence ID" value="PLS09468.1"/>
    <property type="molecule type" value="Genomic_DNA"/>
</dbReference>
<dbReference type="PROSITE" id="PS00110">
    <property type="entry name" value="PYRUVATE_KINASE"/>
    <property type="match status" value="1"/>
</dbReference>
<comment type="pathway">
    <text evidence="2 14">Carbohydrate degradation; glycolysis; pyruvate from D-glyceraldehyde 3-phosphate: step 5/5.</text>
</comment>
<dbReference type="InterPro" id="IPR011037">
    <property type="entry name" value="Pyrv_Knase-like_insert_dom_sf"/>
</dbReference>
<dbReference type="GO" id="GO:0000287">
    <property type="term" value="F:magnesium ion binding"/>
    <property type="evidence" value="ECO:0007669"/>
    <property type="project" value="InterPro"/>
</dbReference>
<evidence type="ECO:0000256" key="11">
    <source>
        <dbReference type="ARBA" id="ARBA00022842"/>
    </source>
</evidence>
<dbReference type="Pfam" id="PF00224">
    <property type="entry name" value="PK"/>
    <property type="match status" value="1"/>
</dbReference>
<dbReference type="InterPro" id="IPR015806">
    <property type="entry name" value="Pyrv_Knase_insert_dom_sf"/>
</dbReference>
<gene>
    <name evidence="16" type="ORF">CVD27_01075</name>
</gene>
<keyword evidence="6 14" id="KW-0808">Transferase</keyword>
<dbReference type="Gene3D" id="2.40.33.10">
    <property type="entry name" value="PK beta-barrel domain-like"/>
    <property type="match status" value="1"/>
</dbReference>
<evidence type="ECO:0000256" key="13">
    <source>
        <dbReference type="ARBA" id="ARBA00023317"/>
    </source>
</evidence>
<evidence type="ECO:0000256" key="2">
    <source>
        <dbReference type="ARBA" id="ARBA00004997"/>
    </source>
</evidence>
<dbReference type="Gene3D" id="3.20.20.60">
    <property type="entry name" value="Phosphoenolpyruvate-binding domains"/>
    <property type="match status" value="1"/>
</dbReference>
<feature type="domain" description="Pyruvate kinase barrel" evidence="15">
    <location>
        <begin position="127"/>
        <end position="457"/>
    </location>
</feature>
<dbReference type="GO" id="GO:0016301">
    <property type="term" value="F:kinase activity"/>
    <property type="evidence" value="ECO:0007669"/>
    <property type="project" value="UniProtKB-KW"/>
</dbReference>
<comment type="caution">
    <text evidence="16">The sequence shown here is derived from an EMBL/GenBank/DDBJ whole genome shotgun (WGS) entry which is preliminary data.</text>
</comment>